<dbReference type="EMBL" id="CAJFCW020000006">
    <property type="protein sequence ID" value="CAG9125936.1"/>
    <property type="molecule type" value="Genomic_DNA"/>
</dbReference>
<keyword evidence="6 8" id="KW-0472">Membrane</keyword>
<dbReference type="PANTHER" id="PTHR10361:SF28">
    <property type="entry name" value="P3 PROTEIN-RELATED"/>
    <property type="match status" value="1"/>
</dbReference>
<feature type="compositionally biased region" description="Polar residues" evidence="7">
    <location>
        <begin position="475"/>
        <end position="489"/>
    </location>
</feature>
<evidence type="ECO:0000256" key="5">
    <source>
        <dbReference type="ARBA" id="ARBA00022989"/>
    </source>
</evidence>
<dbReference type="GO" id="GO:0015293">
    <property type="term" value="F:symporter activity"/>
    <property type="evidence" value="ECO:0007669"/>
    <property type="project" value="UniProtKB-KW"/>
</dbReference>
<dbReference type="InterPro" id="IPR002657">
    <property type="entry name" value="BilAc:Na_symport/Acr3"/>
</dbReference>
<evidence type="ECO:0000256" key="4">
    <source>
        <dbReference type="ARBA" id="ARBA00022847"/>
    </source>
</evidence>
<organism evidence="10 11">
    <name type="scientific">Bursaphelenchus okinawaensis</name>
    <dbReference type="NCBI Taxonomy" id="465554"/>
    <lineage>
        <taxon>Eukaryota</taxon>
        <taxon>Metazoa</taxon>
        <taxon>Ecdysozoa</taxon>
        <taxon>Nematoda</taxon>
        <taxon>Chromadorea</taxon>
        <taxon>Rhabditida</taxon>
        <taxon>Tylenchina</taxon>
        <taxon>Tylenchomorpha</taxon>
        <taxon>Aphelenchoidea</taxon>
        <taxon>Aphelenchoididae</taxon>
        <taxon>Bursaphelenchus</taxon>
    </lineage>
</organism>
<feature type="transmembrane region" description="Helical" evidence="8">
    <location>
        <begin position="426"/>
        <end position="449"/>
    </location>
</feature>
<sequence length="489" mass="54590">MGTLSNSCPVLLVLRVLIHFVTSTASSVQSYVSISYEPSMVHDLVEDHNKTVHININMNRNLYPYNYTRLRFDLLPLHSEFFDVDNYITDFEFSEGHDNGDVITYQTQANLYGKMLGKSALQVVVEPIDDTLEKEHKFMQISQNDKMDVWVIRNPDKQQFTKVFVVTLIILITIANVLMGCELDMNVVYETLRKPIAPAIGFFTQFVLMPLISFTIANLILVPRGLNSFALGLFVCGCAPAGGASNFWTLLLDGNAHLSVTMTFLSMVTSLIMMPLWMNLLGYKFLKGYSEGVVMKVPYTKIFMGLVALIVPLLLGVLIAKKKPNWAANARKVLRPFLIFVLVFVVVFGTFSNLYMFELMSWPALLSGLLLPWCGFMFGCFTAIFLRQKPEDVTAIAIETGVQNTGIAIMLLKFSFSEPDADISSLLPVIVACFTPGPLLIGFAVHSLIKWTKKSSSIISQDPEKRLESGVRGESNVQLIQSNESPGLD</sequence>
<dbReference type="Pfam" id="PF01758">
    <property type="entry name" value="SBF"/>
    <property type="match status" value="1"/>
</dbReference>
<dbReference type="Proteomes" id="UP000614601">
    <property type="component" value="Unassembled WGS sequence"/>
</dbReference>
<gene>
    <name evidence="10" type="ORF">BOKJ2_LOCUS13228</name>
</gene>
<dbReference type="AlphaFoldDB" id="A0A811LM41"/>
<keyword evidence="9" id="KW-0732">Signal</keyword>
<feature type="transmembrane region" description="Helical" evidence="8">
    <location>
        <begin position="362"/>
        <end position="386"/>
    </location>
</feature>
<reference evidence="10" key="1">
    <citation type="submission" date="2020-09" db="EMBL/GenBank/DDBJ databases">
        <authorList>
            <person name="Kikuchi T."/>
        </authorList>
    </citation>
    <scope>NUCLEOTIDE SEQUENCE</scope>
    <source>
        <strain evidence="10">SH1</strain>
    </source>
</reference>
<evidence type="ECO:0000256" key="1">
    <source>
        <dbReference type="ARBA" id="ARBA00004141"/>
    </source>
</evidence>
<feature type="transmembrane region" description="Helical" evidence="8">
    <location>
        <begin position="228"/>
        <end position="252"/>
    </location>
</feature>
<comment type="subcellular location">
    <subcellularLocation>
        <location evidence="1">Membrane</location>
        <topology evidence="1">Multi-pass membrane protein</topology>
    </subcellularLocation>
</comment>
<feature type="region of interest" description="Disordered" evidence="7">
    <location>
        <begin position="465"/>
        <end position="489"/>
    </location>
</feature>
<dbReference type="EMBL" id="CAJFDH010000006">
    <property type="protein sequence ID" value="CAD5229169.1"/>
    <property type="molecule type" value="Genomic_DNA"/>
</dbReference>
<dbReference type="PANTHER" id="PTHR10361">
    <property type="entry name" value="SODIUM-BILE ACID COTRANSPORTER"/>
    <property type="match status" value="1"/>
</dbReference>
<feature type="transmembrane region" description="Helical" evidence="8">
    <location>
        <begin position="333"/>
        <end position="356"/>
    </location>
</feature>
<proteinExistence type="inferred from homology"/>
<evidence type="ECO:0000256" key="8">
    <source>
        <dbReference type="SAM" id="Phobius"/>
    </source>
</evidence>
<dbReference type="Proteomes" id="UP000783686">
    <property type="component" value="Unassembled WGS sequence"/>
</dbReference>
<feature type="transmembrane region" description="Helical" evidence="8">
    <location>
        <begin position="202"/>
        <end position="222"/>
    </location>
</feature>
<feature type="transmembrane region" description="Helical" evidence="8">
    <location>
        <begin position="302"/>
        <end position="321"/>
    </location>
</feature>
<dbReference type="GO" id="GO:0016020">
    <property type="term" value="C:membrane"/>
    <property type="evidence" value="ECO:0007669"/>
    <property type="project" value="UniProtKB-SubCell"/>
</dbReference>
<evidence type="ECO:0000256" key="6">
    <source>
        <dbReference type="ARBA" id="ARBA00023136"/>
    </source>
</evidence>
<keyword evidence="5 8" id="KW-1133">Transmembrane helix</keyword>
<dbReference type="InterPro" id="IPR038770">
    <property type="entry name" value="Na+/solute_symporter_sf"/>
</dbReference>
<protein>
    <submittedName>
        <fullName evidence="10">Uncharacterized protein</fullName>
    </submittedName>
</protein>
<name>A0A811LM41_9BILA</name>
<feature type="transmembrane region" description="Helical" evidence="8">
    <location>
        <begin position="264"/>
        <end position="282"/>
    </location>
</feature>
<dbReference type="Gene3D" id="1.20.1530.20">
    <property type="match status" value="1"/>
</dbReference>
<keyword evidence="4" id="KW-0769">Symport</keyword>
<feature type="transmembrane region" description="Helical" evidence="8">
    <location>
        <begin position="163"/>
        <end position="181"/>
    </location>
</feature>
<evidence type="ECO:0000256" key="2">
    <source>
        <dbReference type="ARBA" id="ARBA00006528"/>
    </source>
</evidence>
<accession>A0A811LM41</accession>
<keyword evidence="11" id="KW-1185">Reference proteome</keyword>
<dbReference type="InterPro" id="IPR004710">
    <property type="entry name" value="Bilac:Na_transpt"/>
</dbReference>
<evidence type="ECO:0000256" key="9">
    <source>
        <dbReference type="SAM" id="SignalP"/>
    </source>
</evidence>
<evidence type="ECO:0000256" key="7">
    <source>
        <dbReference type="SAM" id="MobiDB-lite"/>
    </source>
</evidence>
<dbReference type="OrthoDB" id="203097at2759"/>
<feature type="chain" id="PRO_5036221422" evidence="9">
    <location>
        <begin position="24"/>
        <end position="489"/>
    </location>
</feature>
<evidence type="ECO:0000313" key="10">
    <source>
        <dbReference type="EMBL" id="CAD5229169.1"/>
    </source>
</evidence>
<feature type="signal peptide" evidence="9">
    <location>
        <begin position="1"/>
        <end position="23"/>
    </location>
</feature>
<comment type="similarity">
    <text evidence="2">Belongs to the bile acid:sodium symporter (BASS) (TC 2.A.28) family.</text>
</comment>
<comment type="caution">
    <text evidence="10">The sequence shown here is derived from an EMBL/GenBank/DDBJ whole genome shotgun (WGS) entry which is preliminary data.</text>
</comment>
<evidence type="ECO:0000313" key="11">
    <source>
        <dbReference type="Proteomes" id="UP000614601"/>
    </source>
</evidence>
<keyword evidence="4" id="KW-0813">Transport</keyword>
<keyword evidence="3 8" id="KW-0812">Transmembrane</keyword>
<evidence type="ECO:0000256" key="3">
    <source>
        <dbReference type="ARBA" id="ARBA00022692"/>
    </source>
</evidence>